<evidence type="ECO:0008006" key="4">
    <source>
        <dbReference type="Google" id="ProtNLM"/>
    </source>
</evidence>
<dbReference type="Proteomes" id="UP001417504">
    <property type="component" value="Unassembled WGS sequence"/>
</dbReference>
<proteinExistence type="predicted"/>
<gene>
    <name evidence="2" type="ORF">Sjap_003880</name>
</gene>
<dbReference type="Pfam" id="PF05691">
    <property type="entry name" value="Raffinose_syn"/>
    <property type="match status" value="4"/>
</dbReference>
<evidence type="ECO:0000256" key="1">
    <source>
        <dbReference type="ARBA" id="ARBA00023277"/>
    </source>
</evidence>
<organism evidence="2 3">
    <name type="scientific">Stephania japonica</name>
    <dbReference type="NCBI Taxonomy" id="461633"/>
    <lineage>
        <taxon>Eukaryota</taxon>
        <taxon>Viridiplantae</taxon>
        <taxon>Streptophyta</taxon>
        <taxon>Embryophyta</taxon>
        <taxon>Tracheophyta</taxon>
        <taxon>Spermatophyta</taxon>
        <taxon>Magnoliopsida</taxon>
        <taxon>Ranunculales</taxon>
        <taxon>Menispermaceae</taxon>
        <taxon>Menispermoideae</taxon>
        <taxon>Cissampelideae</taxon>
        <taxon>Stephania</taxon>
    </lineage>
</organism>
<keyword evidence="3" id="KW-1185">Reference proteome</keyword>
<evidence type="ECO:0000313" key="2">
    <source>
        <dbReference type="EMBL" id="KAK9156400.1"/>
    </source>
</evidence>
<keyword evidence="1" id="KW-0119">Carbohydrate metabolism</keyword>
<evidence type="ECO:0000313" key="3">
    <source>
        <dbReference type="Proteomes" id="UP001417504"/>
    </source>
</evidence>
<dbReference type="PANTHER" id="PTHR31268:SF26">
    <property type="entry name" value="GALACTINOL--SUCROSE GALACTOSYLTRANSFERASE"/>
    <property type="match status" value="1"/>
</dbReference>
<comment type="caution">
    <text evidence="2">The sequence shown here is derived from an EMBL/GenBank/DDBJ whole genome shotgun (WGS) entry which is preliminary data.</text>
</comment>
<dbReference type="InterPro" id="IPR008811">
    <property type="entry name" value="Glycosyl_hydrolases_36"/>
</dbReference>
<sequence length="437" mass="48413">MNIINYSSMGAPVLHQIFNTRHYNSLILHPTHERVRFCSSNGCPLRLSTLHNKKIRWSRPRCCLSSKATVVLEERSFRINGQDVLTDVPDNVVLTPLKTPSVFLGAISDEASSRHVFKLGVLRDARVLCLFRFKIWWMVPRMGNSGKNVPAETQMLLLELRGGDDSGGSEGEPFYVLFLPVLDSEFRSSLQGNSAEELLLSDGCTPARFLIIDDGWQDVGNEFQKEDEPLIEGSQFGGRLLSIKENSKFRKKENELPNEAASNLKDFVSSIRMEFGLNLLKIWNLNECSGVLGIFNCQGTGTWPCSDAIQNNSNVNLSGHISPKDIEYFDEICGESWAGDCATFCFNTGVEFAPIGLIDMYNSGGAVKAVESFSSPSTSGVKISGMGCGRFGAYSNRRPSRCVVNGEDKAFEFLEGDNLLTFSIPAITNSWDIALHF</sequence>
<dbReference type="EMBL" id="JBBNAE010000001">
    <property type="protein sequence ID" value="KAK9156400.1"/>
    <property type="molecule type" value="Genomic_DNA"/>
</dbReference>
<protein>
    <recommendedName>
        <fullName evidence="4">Galactinol--sucrose galactosyltransferase</fullName>
    </recommendedName>
</protein>
<name>A0AAP0PVF7_9MAGN</name>
<dbReference type="PANTHER" id="PTHR31268">
    <property type="match status" value="1"/>
</dbReference>
<reference evidence="2 3" key="1">
    <citation type="submission" date="2024-01" db="EMBL/GenBank/DDBJ databases">
        <title>Genome assemblies of Stephania.</title>
        <authorList>
            <person name="Yang L."/>
        </authorList>
    </citation>
    <scope>NUCLEOTIDE SEQUENCE [LARGE SCALE GENOMIC DNA]</scope>
    <source>
        <strain evidence="2">QJT</strain>
        <tissue evidence="2">Leaf</tissue>
    </source>
</reference>
<dbReference type="AlphaFoldDB" id="A0AAP0PVF7"/>
<accession>A0AAP0PVF7</accession>